<dbReference type="Proteomes" id="UP000237640">
    <property type="component" value="Unassembled WGS sequence"/>
</dbReference>
<dbReference type="InterPro" id="IPR038740">
    <property type="entry name" value="BioF2-like_GNAT_dom"/>
</dbReference>
<proteinExistence type="predicted"/>
<evidence type="ECO:0000313" key="3">
    <source>
        <dbReference type="Proteomes" id="UP000237640"/>
    </source>
</evidence>
<protein>
    <submittedName>
        <fullName evidence="2">Acetyltransferase (GNAT) family protein</fullName>
    </submittedName>
</protein>
<sequence>MIGNQYRRAMLTEAKDDSFLEIIRKKQRWDSVVNECDFKDAYHSYSYHQLAKKKNEEPILIHYAEGSKIIALPLLLRKIDGTRYYDATSVYGYPGPITKGIPSGYDCKNFQMQLEKFCMDNDIISIFSRLNPFISRQNDCLNQLGRIEAIGNVIYLNLNTSLEGQRSEYHKRLKTYINKSRRTYSIKKADGDKDLDTFISLYQENMVRVNADKSYFFDRAYFLDLFNCPDFETELLLALKNDTKEVAGGAIFIKKDGIIQYHLSGTSEKYLDLNPIKLLIDEMRIKGTEENFRYFNLGGGVGGRKDSLFYFKSGFSKKQIPFKVWKFKANSEVYHELVRQERRGGQFDKSTNYFPEYRRIENPI</sequence>
<organism evidence="2 3">
    <name type="scientific">Flagellimonas meridianipacifica</name>
    <dbReference type="NCBI Taxonomy" id="1080225"/>
    <lineage>
        <taxon>Bacteria</taxon>
        <taxon>Pseudomonadati</taxon>
        <taxon>Bacteroidota</taxon>
        <taxon>Flavobacteriia</taxon>
        <taxon>Flavobacteriales</taxon>
        <taxon>Flavobacteriaceae</taxon>
        <taxon>Flagellimonas</taxon>
    </lineage>
</organism>
<dbReference type="PANTHER" id="PTHR36174:SF1">
    <property type="entry name" value="LIPID II:GLYCINE GLYCYLTRANSFERASE"/>
    <property type="match status" value="1"/>
</dbReference>
<gene>
    <name evidence="2" type="ORF">CLV81_3712</name>
</gene>
<feature type="domain" description="BioF2-like acetyltransferase" evidence="1">
    <location>
        <begin position="171"/>
        <end position="300"/>
    </location>
</feature>
<dbReference type="SUPFAM" id="SSF55729">
    <property type="entry name" value="Acyl-CoA N-acyltransferases (Nat)"/>
    <property type="match status" value="1"/>
</dbReference>
<dbReference type="AlphaFoldDB" id="A0A2T0MCV4"/>
<evidence type="ECO:0000313" key="2">
    <source>
        <dbReference type="EMBL" id="PRX55303.1"/>
    </source>
</evidence>
<dbReference type="PANTHER" id="PTHR36174">
    <property type="entry name" value="LIPID II:GLYCINE GLYCYLTRANSFERASE"/>
    <property type="match status" value="1"/>
</dbReference>
<dbReference type="Gene3D" id="3.40.630.30">
    <property type="match status" value="1"/>
</dbReference>
<comment type="caution">
    <text evidence="2">The sequence shown here is derived from an EMBL/GenBank/DDBJ whole genome shotgun (WGS) entry which is preliminary data.</text>
</comment>
<evidence type="ECO:0000259" key="1">
    <source>
        <dbReference type="Pfam" id="PF13480"/>
    </source>
</evidence>
<dbReference type="EMBL" id="PVYX01000002">
    <property type="protein sequence ID" value="PRX55303.1"/>
    <property type="molecule type" value="Genomic_DNA"/>
</dbReference>
<reference evidence="2 3" key="1">
    <citation type="submission" date="2018-03" db="EMBL/GenBank/DDBJ databases">
        <title>Genomic Encyclopedia of Archaeal and Bacterial Type Strains, Phase II (KMG-II): from individual species to whole genera.</title>
        <authorList>
            <person name="Goeker M."/>
        </authorList>
    </citation>
    <scope>NUCLEOTIDE SEQUENCE [LARGE SCALE GENOMIC DNA]</scope>
    <source>
        <strain evidence="2 3">DSM 25027</strain>
    </source>
</reference>
<dbReference type="Pfam" id="PF13480">
    <property type="entry name" value="Acetyltransf_6"/>
    <property type="match status" value="1"/>
</dbReference>
<dbReference type="RefSeq" id="WP_106147057.1">
    <property type="nucleotide sequence ID" value="NZ_PVYX01000002.1"/>
</dbReference>
<dbReference type="GO" id="GO:0016740">
    <property type="term" value="F:transferase activity"/>
    <property type="evidence" value="ECO:0007669"/>
    <property type="project" value="UniProtKB-KW"/>
</dbReference>
<dbReference type="OrthoDB" id="9785911at2"/>
<accession>A0A2T0MCV4</accession>
<keyword evidence="3" id="KW-1185">Reference proteome</keyword>
<dbReference type="InterPro" id="IPR016181">
    <property type="entry name" value="Acyl_CoA_acyltransferase"/>
</dbReference>
<keyword evidence="2" id="KW-0808">Transferase</keyword>
<name>A0A2T0MCV4_9FLAO</name>
<dbReference type="InterPro" id="IPR050644">
    <property type="entry name" value="PG_Glycine_Bridge_Synth"/>
</dbReference>